<comment type="caution">
    <text evidence="5">The sequence shown here is derived from an EMBL/GenBank/DDBJ whole genome shotgun (WGS) entry which is preliminary data.</text>
</comment>
<evidence type="ECO:0000256" key="2">
    <source>
        <dbReference type="ARBA" id="ARBA00023125"/>
    </source>
</evidence>
<dbReference type="GO" id="GO:0003700">
    <property type="term" value="F:DNA-binding transcription factor activity"/>
    <property type="evidence" value="ECO:0007669"/>
    <property type="project" value="InterPro"/>
</dbReference>
<accession>A0A9X1IPE9</accession>
<dbReference type="SUPFAM" id="SSF46689">
    <property type="entry name" value="Homeodomain-like"/>
    <property type="match status" value="1"/>
</dbReference>
<dbReference type="InterPro" id="IPR050204">
    <property type="entry name" value="AraC_XylS_family_regulators"/>
</dbReference>
<gene>
    <name evidence="5" type="ORF">KK488_04085</name>
</gene>
<dbReference type="GO" id="GO:0043565">
    <property type="term" value="F:sequence-specific DNA binding"/>
    <property type="evidence" value="ECO:0007669"/>
    <property type="project" value="InterPro"/>
</dbReference>
<reference evidence="5" key="1">
    <citation type="submission" date="2021-05" db="EMBL/GenBank/DDBJ databases">
        <title>Genome of Sphingobium sp. strain.</title>
        <authorList>
            <person name="Fan R."/>
        </authorList>
    </citation>
    <scope>NUCLEOTIDE SEQUENCE</scope>
    <source>
        <strain evidence="5">H33</strain>
    </source>
</reference>
<keyword evidence="3" id="KW-0804">Transcription</keyword>
<dbReference type="PANTHER" id="PTHR46796">
    <property type="entry name" value="HTH-TYPE TRANSCRIPTIONAL ACTIVATOR RHAS-RELATED"/>
    <property type="match status" value="1"/>
</dbReference>
<dbReference type="PRINTS" id="PR00032">
    <property type="entry name" value="HTHARAC"/>
</dbReference>
<evidence type="ECO:0000256" key="1">
    <source>
        <dbReference type="ARBA" id="ARBA00023015"/>
    </source>
</evidence>
<dbReference type="Pfam" id="PF14525">
    <property type="entry name" value="AraC_binding_2"/>
    <property type="match status" value="1"/>
</dbReference>
<dbReference type="InterPro" id="IPR035418">
    <property type="entry name" value="AraC-bd_2"/>
</dbReference>
<dbReference type="PROSITE" id="PS01124">
    <property type="entry name" value="HTH_ARAC_FAMILY_2"/>
    <property type="match status" value="1"/>
</dbReference>
<dbReference type="EMBL" id="JAHGAW010000002">
    <property type="protein sequence ID" value="MBT2186118.1"/>
    <property type="molecule type" value="Genomic_DNA"/>
</dbReference>
<dbReference type="Proteomes" id="UP001138757">
    <property type="component" value="Unassembled WGS sequence"/>
</dbReference>
<name>A0A9X1IPE9_9SPHN</name>
<keyword evidence="6" id="KW-1185">Reference proteome</keyword>
<keyword evidence="2" id="KW-0238">DNA-binding</keyword>
<sequence>MGRVHSVSTVGIAAAERVFFWNSGSSAIGGVRATPLADIFDAEASTRILGRLLVFGLKAGPHHVASPAHCRMPGCEEDFLRVRFQRSGESLVEQSGVRHTIRAGEWLVIDGARPHSVVNERDASQISLQLPKSLLSERDYRLATTLSAPIETRGRISKLLFECLRMTIEDLDDLSDPAEQELGLSLLEMLRIIINDASSAHERASSRDALERRVHDYVRCNLSNPALSVETIATAMGCSPRYIHKVFEGQESVSRMIWSLRLQRCKEALMATSGTSATLTELAYNFGFSNSAHFSRAFKERFGTTPSAFRSKVLENRANKSWMI</sequence>
<dbReference type="InterPro" id="IPR018060">
    <property type="entry name" value="HTH_AraC"/>
</dbReference>
<dbReference type="Gene3D" id="1.10.10.60">
    <property type="entry name" value="Homeodomain-like"/>
    <property type="match status" value="1"/>
</dbReference>
<dbReference type="PANTHER" id="PTHR46796:SF6">
    <property type="entry name" value="ARAC SUBFAMILY"/>
    <property type="match status" value="1"/>
</dbReference>
<keyword evidence="1" id="KW-0805">Transcription regulation</keyword>
<protein>
    <submittedName>
        <fullName evidence="5">Helix-turn-helix domain-containing protein</fullName>
    </submittedName>
</protein>
<evidence type="ECO:0000259" key="4">
    <source>
        <dbReference type="PROSITE" id="PS01124"/>
    </source>
</evidence>
<dbReference type="Pfam" id="PF12833">
    <property type="entry name" value="HTH_18"/>
    <property type="match status" value="1"/>
</dbReference>
<dbReference type="InterPro" id="IPR020449">
    <property type="entry name" value="Tscrpt_reg_AraC-type_HTH"/>
</dbReference>
<evidence type="ECO:0000313" key="6">
    <source>
        <dbReference type="Proteomes" id="UP001138757"/>
    </source>
</evidence>
<evidence type="ECO:0000256" key="3">
    <source>
        <dbReference type="ARBA" id="ARBA00023163"/>
    </source>
</evidence>
<dbReference type="InterPro" id="IPR009057">
    <property type="entry name" value="Homeodomain-like_sf"/>
</dbReference>
<proteinExistence type="predicted"/>
<evidence type="ECO:0000313" key="5">
    <source>
        <dbReference type="EMBL" id="MBT2186118.1"/>
    </source>
</evidence>
<organism evidence="5 6">
    <name type="scientific">Sphingobium nicotianae</name>
    <dbReference type="NCBI Taxonomy" id="2782607"/>
    <lineage>
        <taxon>Bacteria</taxon>
        <taxon>Pseudomonadati</taxon>
        <taxon>Pseudomonadota</taxon>
        <taxon>Alphaproteobacteria</taxon>
        <taxon>Sphingomonadales</taxon>
        <taxon>Sphingomonadaceae</taxon>
        <taxon>Sphingobium</taxon>
    </lineage>
</organism>
<feature type="domain" description="HTH araC/xylS-type" evidence="4">
    <location>
        <begin position="212"/>
        <end position="312"/>
    </location>
</feature>
<dbReference type="RefSeq" id="WP_214621854.1">
    <property type="nucleotide sequence ID" value="NZ_JAHGAW010000002.1"/>
</dbReference>
<dbReference type="SMART" id="SM00342">
    <property type="entry name" value="HTH_ARAC"/>
    <property type="match status" value="1"/>
</dbReference>
<dbReference type="AlphaFoldDB" id="A0A9X1IPE9"/>